<evidence type="ECO:0000256" key="9">
    <source>
        <dbReference type="ARBA" id="ARBA00022989"/>
    </source>
</evidence>
<dbReference type="Proteomes" id="UP001146793">
    <property type="component" value="Unassembled WGS sequence"/>
</dbReference>
<feature type="transmembrane region" description="Helical" evidence="11">
    <location>
        <begin position="269"/>
        <end position="293"/>
    </location>
</feature>
<organism evidence="13 14">
    <name type="scientific">Anaeramoeba flamelloides</name>
    <dbReference type="NCBI Taxonomy" id="1746091"/>
    <lineage>
        <taxon>Eukaryota</taxon>
        <taxon>Metamonada</taxon>
        <taxon>Anaeramoebidae</taxon>
        <taxon>Anaeramoeba</taxon>
    </lineage>
</organism>
<proteinExistence type="inferred from homology"/>
<evidence type="ECO:0000256" key="3">
    <source>
        <dbReference type="ARBA" id="ARBA00009045"/>
    </source>
</evidence>
<comment type="function">
    <text evidence="11">Serine protease involved in intramembrane proteolysis.</text>
</comment>
<accession>A0AAV7Z6U2</accession>
<protein>
    <recommendedName>
        <fullName evidence="4">rhomboid protease</fullName>
        <ecNumber evidence="4">3.4.21.105</ecNumber>
    </recommendedName>
</protein>
<dbReference type="Pfam" id="PF01694">
    <property type="entry name" value="Rhomboid"/>
    <property type="match status" value="1"/>
</dbReference>
<evidence type="ECO:0000256" key="5">
    <source>
        <dbReference type="ARBA" id="ARBA00022670"/>
    </source>
</evidence>
<evidence type="ECO:0000256" key="4">
    <source>
        <dbReference type="ARBA" id="ARBA00013039"/>
    </source>
</evidence>
<dbReference type="InterPro" id="IPR022764">
    <property type="entry name" value="Peptidase_S54_rhomboid_dom"/>
</dbReference>
<evidence type="ECO:0000313" key="14">
    <source>
        <dbReference type="Proteomes" id="UP001146793"/>
    </source>
</evidence>
<evidence type="ECO:0000256" key="10">
    <source>
        <dbReference type="ARBA" id="ARBA00023136"/>
    </source>
</evidence>
<feature type="domain" description="Peptidase S54 rhomboid" evidence="12">
    <location>
        <begin position="118"/>
        <end position="258"/>
    </location>
</feature>
<comment type="similarity">
    <text evidence="3 11">Belongs to the peptidase S54 family.</text>
</comment>
<comment type="catalytic activity">
    <reaction evidence="1 11">
        <text>Cleaves type-1 transmembrane domains using a catalytic dyad composed of serine and histidine that are contributed by different transmembrane domains.</text>
        <dbReference type="EC" id="3.4.21.105"/>
    </reaction>
</comment>
<evidence type="ECO:0000259" key="12">
    <source>
        <dbReference type="Pfam" id="PF01694"/>
    </source>
</evidence>
<dbReference type="InterPro" id="IPR002610">
    <property type="entry name" value="Peptidase_S54_rhomboid-like"/>
</dbReference>
<feature type="transmembrane region" description="Helical" evidence="11">
    <location>
        <begin position="216"/>
        <end position="234"/>
    </location>
</feature>
<feature type="transmembrane region" description="Helical" evidence="11">
    <location>
        <begin position="67"/>
        <end position="92"/>
    </location>
</feature>
<dbReference type="GO" id="GO:0016020">
    <property type="term" value="C:membrane"/>
    <property type="evidence" value="ECO:0007669"/>
    <property type="project" value="UniProtKB-SubCell"/>
</dbReference>
<name>A0AAV7Z6U2_9EUKA</name>
<evidence type="ECO:0000256" key="6">
    <source>
        <dbReference type="ARBA" id="ARBA00022692"/>
    </source>
</evidence>
<dbReference type="PANTHER" id="PTHR22936:SF69">
    <property type="entry name" value="RHOMBOID-LIKE PROTEIN"/>
    <property type="match status" value="1"/>
</dbReference>
<feature type="transmembrane region" description="Helical" evidence="11">
    <location>
        <begin position="121"/>
        <end position="141"/>
    </location>
</feature>
<keyword evidence="8 11" id="KW-0720">Serine protease</keyword>
<keyword evidence="7 11" id="KW-0378">Hydrolase</keyword>
<dbReference type="SUPFAM" id="SSF144091">
    <property type="entry name" value="Rhomboid-like"/>
    <property type="match status" value="1"/>
</dbReference>
<comment type="subcellular location">
    <subcellularLocation>
        <location evidence="2 11">Membrane</location>
        <topology evidence="2 11">Multi-pass membrane protein</topology>
    </subcellularLocation>
</comment>
<keyword evidence="5 11" id="KW-0645">Protease</keyword>
<keyword evidence="10 11" id="KW-0472">Membrane</keyword>
<dbReference type="GO" id="GO:0006508">
    <property type="term" value="P:proteolysis"/>
    <property type="evidence" value="ECO:0007669"/>
    <property type="project" value="UniProtKB-KW"/>
</dbReference>
<dbReference type="AlphaFoldDB" id="A0AAV7Z6U2"/>
<evidence type="ECO:0000256" key="1">
    <source>
        <dbReference type="ARBA" id="ARBA00000156"/>
    </source>
</evidence>
<evidence type="ECO:0000256" key="8">
    <source>
        <dbReference type="ARBA" id="ARBA00022825"/>
    </source>
</evidence>
<feature type="transmembrane region" description="Helical" evidence="11">
    <location>
        <begin position="240"/>
        <end position="257"/>
    </location>
</feature>
<evidence type="ECO:0000256" key="7">
    <source>
        <dbReference type="ARBA" id="ARBA00022801"/>
    </source>
</evidence>
<gene>
    <name evidence="13" type="ORF">M0812_18826</name>
</gene>
<dbReference type="InterPro" id="IPR035952">
    <property type="entry name" value="Rhomboid-like_sf"/>
</dbReference>
<comment type="caution">
    <text evidence="13">The sequence shown here is derived from an EMBL/GenBank/DDBJ whole genome shotgun (WGS) entry which is preliminary data.</text>
</comment>
<dbReference type="Gene3D" id="1.20.1540.10">
    <property type="entry name" value="Rhomboid-like"/>
    <property type="match status" value="1"/>
</dbReference>
<evidence type="ECO:0000256" key="2">
    <source>
        <dbReference type="ARBA" id="ARBA00004141"/>
    </source>
</evidence>
<reference evidence="13" key="1">
    <citation type="submission" date="2022-08" db="EMBL/GenBank/DDBJ databases">
        <title>Novel sulphate-reducing endosymbionts in the free-living metamonad Anaeramoeba.</title>
        <authorList>
            <person name="Jerlstrom-Hultqvist J."/>
            <person name="Cepicka I."/>
            <person name="Gallot-Lavallee L."/>
            <person name="Salas-Leiva D."/>
            <person name="Curtis B.A."/>
            <person name="Zahonova K."/>
            <person name="Pipaliya S."/>
            <person name="Dacks J."/>
            <person name="Roger A.J."/>
        </authorList>
    </citation>
    <scope>NUCLEOTIDE SEQUENCE</scope>
    <source>
        <strain evidence="13">Busselton2</strain>
    </source>
</reference>
<dbReference type="GO" id="GO:0004252">
    <property type="term" value="F:serine-type endopeptidase activity"/>
    <property type="evidence" value="ECO:0007669"/>
    <property type="project" value="InterPro"/>
</dbReference>
<keyword evidence="6 11" id="KW-0812">Transmembrane</keyword>
<dbReference type="PANTHER" id="PTHR22936">
    <property type="entry name" value="RHOMBOID-RELATED"/>
    <property type="match status" value="1"/>
</dbReference>
<feature type="transmembrane region" description="Helical" evidence="11">
    <location>
        <begin position="161"/>
        <end position="179"/>
    </location>
</feature>
<sequence length="295" mass="33262">MRNFYQEDVEIQLIPKTEYVAVDPFWSLNVKGNIKNKQRLCIMCCPCCVGDCCSNQRKVDYKRMAKFFLFWISIVDILYFIFELVYCGFAPVKENYTLGPSGSCLNRIGGNNKQLIIQGQVYRLVLPIIMHSGFLHIFFNLYVQIRAGFGFEIVWRSKKTAIIYFISGIGGNILSALLSTNTIGVGASGAILGLFGARLMEICCTWSYFDPKVSKMNFWQTFIFIVLVVGLGLIKSVDLGGHLGGAVYGILIGLFIFSNELENKKKTKYLQLFSIIALITLTGILFSIIFTMIKN</sequence>
<feature type="transmembrane region" description="Helical" evidence="11">
    <location>
        <begin position="185"/>
        <end position="209"/>
    </location>
</feature>
<keyword evidence="9 11" id="KW-1133">Transmembrane helix</keyword>
<evidence type="ECO:0000313" key="13">
    <source>
        <dbReference type="EMBL" id="KAJ3436759.1"/>
    </source>
</evidence>
<evidence type="ECO:0000256" key="11">
    <source>
        <dbReference type="RuleBase" id="RU362115"/>
    </source>
</evidence>
<dbReference type="EMBL" id="JANTQA010000036">
    <property type="protein sequence ID" value="KAJ3436759.1"/>
    <property type="molecule type" value="Genomic_DNA"/>
</dbReference>
<dbReference type="EC" id="3.4.21.105" evidence="4"/>